<protein>
    <submittedName>
        <fullName evidence="2">Uncharacterized protein</fullName>
    </submittedName>
</protein>
<feature type="region of interest" description="Disordered" evidence="1">
    <location>
        <begin position="41"/>
        <end position="68"/>
    </location>
</feature>
<keyword evidence="3" id="KW-1185">Reference proteome</keyword>
<dbReference type="Proteomes" id="UP000295493">
    <property type="component" value="Unassembled WGS sequence"/>
</dbReference>
<organism evidence="2 3">
    <name type="scientific">Stakelama pacifica</name>
    <dbReference type="NCBI Taxonomy" id="517720"/>
    <lineage>
        <taxon>Bacteria</taxon>
        <taxon>Pseudomonadati</taxon>
        <taxon>Pseudomonadota</taxon>
        <taxon>Alphaproteobacteria</taxon>
        <taxon>Sphingomonadales</taxon>
        <taxon>Sphingomonadaceae</taxon>
        <taxon>Stakelama</taxon>
    </lineage>
</organism>
<evidence type="ECO:0000313" key="3">
    <source>
        <dbReference type="Proteomes" id="UP000295493"/>
    </source>
</evidence>
<reference evidence="2 3" key="1">
    <citation type="submission" date="2019-03" db="EMBL/GenBank/DDBJ databases">
        <title>Genomic Encyclopedia of Type Strains, Phase IV (KMG-IV): sequencing the most valuable type-strain genomes for metagenomic binning, comparative biology and taxonomic classification.</title>
        <authorList>
            <person name="Goeker M."/>
        </authorList>
    </citation>
    <scope>NUCLEOTIDE SEQUENCE [LARGE SCALE GENOMIC DNA]</scope>
    <source>
        <strain evidence="2 3">DSM 25059</strain>
    </source>
</reference>
<gene>
    <name evidence="2" type="ORF">EV664_105185</name>
</gene>
<dbReference type="AlphaFoldDB" id="A0A4R6FNH3"/>
<evidence type="ECO:0000313" key="2">
    <source>
        <dbReference type="EMBL" id="TDN82987.1"/>
    </source>
</evidence>
<comment type="caution">
    <text evidence="2">The sequence shown here is derived from an EMBL/GenBank/DDBJ whole genome shotgun (WGS) entry which is preliminary data.</text>
</comment>
<accession>A0A4R6FNH3</accession>
<dbReference type="EMBL" id="SNWD01000005">
    <property type="protein sequence ID" value="TDN82987.1"/>
    <property type="molecule type" value="Genomic_DNA"/>
</dbReference>
<proteinExistence type="predicted"/>
<sequence>MSGAASLAIWALVSVGPAISLGKAIAWHNSDTRITRRGVWYGSQGPQRQGVGPAPAAQSARPVFSASRAADNPVRRPWLRLLIQFEGV</sequence>
<evidence type="ECO:0000256" key="1">
    <source>
        <dbReference type="SAM" id="MobiDB-lite"/>
    </source>
</evidence>
<name>A0A4R6FNH3_9SPHN</name>
<dbReference type="RefSeq" id="WP_133495523.1">
    <property type="nucleotide sequence ID" value="NZ_BMLU01000005.1"/>
</dbReference>